<evidence type="ECO:0000256" key="3">
    <source>
        <dbReference type="SAM" id="MobiDB-lite"/>
    </source>
</evidence>
<evidence type="ECO:0000256" key="1">
    <source>
        <dbReference type="ARBA" id="ARBA00022741"/>
    </source>
</evidence>
<dbReference type="EMBL" id="CP025299">
    <property type="protein sequence ID" value="AUG30112.1"/>
    <property type="molecule type" value="Genomic_DNA"/>
</dbReference>
<evidence type="ECO:0000256" key="2">
    <source>
        <dbReference type="ARBA" id="ARBA00022840"/>
    </source>
</evidence>
<protein>
    <submittedName>
        <fullName evidence="5">ABC transporter ATP-binding protein</fullName>
    </submittedName>
</protein>
<dbReference type="RefSeq" id="WP_101306520.1">
    <property type="nucleotide sequence ID" value="NZ_CP025299.1"/>
</dbReference>
<accession>A0A2K9DB42</accession>
<reference evidence="5 6" key="1">
    <citation type="submission" date="2017-12" db="EMBL/GenBank/DDBJ databases">
        <title>Isolation and characterization of estrogens degradatiion strain Microbacterium hominis SJTG1.</title>
        <authorList>
            <person name="Xiong W."/>
            <person name="Yin C."/>
            <person name="Zheng D."/>
            <person name="Liang R."/>
        </authorList>
    </citation>
    <scope>NUCLEOTIDE SEQUENCE [LARGE SCALE GENOMIC DNA]</scope>
    <source>
        <strain evidence="5 6">SJTG1</strain>
    </source>
</reference>
<dbReference type="Pfam" id="PF00005">
    <property type="entry name" value="ABC_tran"/>
    <property type="match status" value="1"/>
</dbReference>
<keyword evidence="2 5" id="KW-0067">ATP-binding</keyword>
<dbReference type="GO" id="GO:0016887">
    <property type="term" value="F:ATP hydrolysis activity"/>
    <property type="evidence" value="ECO:0007669"/>
    <property type="project" value="InterPro"/>
</dbReference>
<feature type="region of interest" description="Disordered" evidence="3">
    <location>
        <begin position="270"/>
        <end position="296"/>
    </location>
</feature>
<dbReference type="Proteomes" id="UP000233276">
    <property type="component" value="Chromosome"/>
</dbReference>
<dbReference type="PROSITE" id="PS50893">
    <property type="entry name" value="ABC_TRANSPORTER_2"/>
    <property type="match status" value="1"/>
</dbReference>
<feature type="domain" description="ABC transporter" evidence="4">
    <location>
        <begin position="10"/>
        <end position="249"/>
    </location>
</feature>
<dbReference type="KEGG" id="mhos:CXR34_12085"/>
<feature type="compositionally biased region" description="Basic and acidic residues" evidence="3">
    <location>
        <begin position="270"/>
        <end position="285"/>
    </location>
</feature>
<dbReference type="GO" id="GO:0005524">
    <property type="term" value="F:ATP binding"/>
    <property type="evidence" value="ECO:0007669"/>
    <property type="project" value="UniProtKB-KW"/>
</dbReference>
<dbReference type="Gene3D" id="3.40.50.300">
    <property type="entry name" value="P-loop containing nucleotide triphosphate hydrolases"/>
    <property type="match status" value="1"/>
</dbReference>
<sequence length="296" mass="32210">MSAAVVEPVVVLDEVTFRRAGRSILNRVSLRIAPGEHWVLIGPNGAGKSTILGLLGARAFPTTGTVDVLGHRVGRVELLALRRRIGHVDPRHPLDSPLTITDVVLTGVTGTTELMMRWQPTAAERRRAAELIDLLGLGGKTAERWPTLSQGERGRALIARALMSEPALLLLDEPSTGLDVAAREQLLETVDRLAASDPDLASVLVTHHLEEIPEAATHALLLARGAVVAAGPVHDTLTTDLVSQTFDHPIAVDHRDGRWRARSLRTVRSDSRRPATRTTRERLTESGDGWILPRDR</sequence>
<dbReference type="PANTHER" id="PTHR43158:SF2">
    <property type="entry name" value="SKFA PEPTIDE EXPORT ATP-BINDING PROTEIN SKFE"/>
    <property type="match status" value="1"/>
</dbReference>
<dbReference type="InterPro" id="IPR003439">
    <property type="entry name" value="ABC_transporter-like_ATP-bd"/>
</dbReference>
<evidence type="ECO:0000259" key="4">
    <source>
        <dbReference type="PROSITE" id="PS50893"/>
    </source>
</evidence>
<dbReference type="SMART" id="SM00382">
    <property type="entry name" value="AAA"/>
    <property type="match status" value="1"/>
</dbReference>
<organism evidence="5 6">
    <name type="scientific">Microbacterium hominis</name>
    <dbReference type="NCBI Taxonomy" id="162426"/>
    <lineage>
        <taxon>Bacteria</taxon>
        <taxon>Bacillati</taxon>
        <taxon>Actinomycetota</taxon>
        <taxon>Actinomycetes</taxon>
        <taxon>Micrococcales</taxon>
        <taxon>Microbacteriaceae</taxon>
        <taxon>Microbacterium</taxon>
    </lineage>
</organism>
<evidence type="ECO:0000313" key="6">
    <source>
        <dbReference type="Proteomes" id="UP000233276"/>
    </source>
</evidence>
<dbReference type="InterPro" id="IPR003593">
    <property type="entry name" value="AAA+_ATPase"/>
</dbReference>
<dbReference type="InterPro" id="IPR027417">
    <property type="entry name" value="P-loop_NTPase"/>
</dbReference>
<name>A0A2K9DB42_9MICO</name>
<gene>
    <name evidence="5" type="ORF">CXR34_12085</name>
</gene>
<dbReference type="PANTHER" id="PTHR43158">
    <property type="entry name" value="SKFA PEPTIDE EXPORT ATP-BINDING PROTEIN SKFE"/>
    <property type="match status" value="1"/>
</dbReference>
<dbReference type="SUPFAM" id="SSF52540">
    <property type="entry name" value="P-loop containing nucleoside triphosphate hydrolases"/>
    <property type="match status" value="1"/>
</dbReference>
<keyword evidence="1" id="KW-0547">Nucleotide-binding</keyword>
<evidence type="ECO:0000313" key="5">
    <source>
        <dbReference type="EMBL" id="AUG30112.1"/>
    </source>
</evidence>
<dbReference type="AlphaFoldDB" id="A0A2K9DB42"/>
<proteinExistence type="predicted"/>